<dbReference type="PANTHER" id="PTHR36179:SF2">
    <property type="entry name" value="LUD DOMAIN-CONTAINING PROTEIN"/>
    <property type="match status" value="1"/>
</dbReference>
<dbReference type="EMBL" id="JACHMB010000001">
    <property type="protein sequence ID" value="MBB5783186.1"/>
    <property type="molecule type" value="Genomic_DNA"/>
</dbReference>
<name>A0A7W9GGJ7_9ACTN</name>
<sequence>MDSVAEARELVTGLIPGDESVFTTSSETLRLSGIAADLDESGRFASVRAAAEDPKGDVQAVIRLGATAEYVVGSVHAVTEEGRLVIASASGSRLAPYASGARKVVWVAGAQKVVPDLETALRRVRSYSLPREHRRLQEFGQSSFIGKILIVEREALPERATVVLVREPIAF</sequence>
<evidence type="ECO:0000313" key="3">
    <source>
        <dbReference type="Proteomes" id="UP000579153"/>
    </source>
</evidence>
<evidence type="ECO:0000313" key="2">
    <source>
        <dbReference type="EMBL" id="MBB5783186.1"/>
    </source>
</evidence>
<accession>A0A7W9GGJ7</accession>
<dbReference type="AlphaFoldDB" id="A0A7W9GGJ7"/>
<comment type="caution">
    <text evidence="2">The sequence shown here is derived from an EMBL/GenBank/DDBJ whole genome shotgun (WGS) entry which is preliminary data.</text>
</comment>
<dbReference type="Pfam" id="PF02589">
    <property type="entry name" value="LUD_dom"/>
    <property type="match status" value="1"/>
</dbReference>
<dbReference type="Proteomes" id="UP000579153">
    <property type="component" value="Unassembled WGS sequence"/>
</dbReference>
<dbReference type="InterPro" id="IPR003741">
    <property type="entry name" value="LUD_dom"/>
</dbReference>
<dbReference type="PANTHER" id="PTHR36179">
    <property type="entry name" value="LUD_DOM DOMAIN-CONTAINING PROTEIN"/>
    <property type="match status" value="1"/>
</dbReference>
<gene>
    <name evidence="2" type="ORF">HD596_009942</name>
</gene>
<keyword evidence="3" id="KW-1185">Reference proteome</keyword>
<reference evidence="2 3" key="1">
    <citation type="submission" date="2020-08" db="EMBL/GenBank/DDBJ databases">
        <title>Sequencing the genomes of 1000 actinobacteria strains.</title>
        <authorList>
            <person name="Klenk H.-P."/>
        </authorList>
    </citation>
    <scope>NUCLEOTIDE SEQUENCE [LARGE SCALE GENOMIC DNA]</scope>
    <source>
        <strain evidence="2 3">DSM 45507</strain>
    </source>
</reference>
<feature type="domain" description="LUD" evidence="1">
    <location>
        <begin position="3"/>
        <end position="139"/>
    </location>
</feature>
<organism evidence="2 3">
    <name type="scientific">Nonomuraea jabiensis</name>
    <dbReference type="NCBI Taxonomy" id="882448"/>
    <lineage>
        <taxon>Bacteria</taxon>
        <taxon>Bacillati</taxon>
        <taxon>Actinomycetota</taxon>
        <taxon>Actinomycetes</taxon>
        <taxon>Streptosporangiales</taxon>
        <taxon>Streptosporangiaceae</taxon>
        <taxon>Nonomuraea</taxon>
    </lineage>
</organism>
<protein>
    <recommendedName>
        <fullName evidence="1">LUD domain-containing protein</fullName>
    </recommendedName>
</protein>
<dbReference type="RefSeq" id="WP_313046512.1">
    <property type="nucleotide sequence ID" value="NZ_JACHMB010000001.1"/>
</dbReference>
<evidence type="ECO:0000259" key="1">
    <source>
        <dbReference type="Pfam" id="PF02589"/>
    </source>
</evidence>
<proteinExistence type="predicted"/>